<dbReference type="SUPFAM" id="SSF55048">
    <property type="entry name" value="Probable ACP-binding domain of malonyl-CoA ACP transacylase"/>
    <property type="match status" value="1"/>
</dbReference>
<dbReference type="InterPro" id="IPR014043">
    <property type="entry name" value="Acyl_transferase_dom"/>
</dbReference>
<dbReference type="GO" id="GO:0005829">
    <property type="term" value="C:cytosol"/>
    <property type="evidence" value="ECO:0007669"/>
    <property type="project" value="TreeGrafter"/>
</dbReference>
<keyword evidence="2" id="KW-0808">Transferase</keyword>
<proteinExistence type="predicted"/>
<dbReference type="PANTHER" id="PTHR42681">
    <property type="entry name" value="MALONYL-COA-ACYL CARRIER PROTEIN TRANSACYLASE, MITOCHONDRIAL"/>
    <property type="match status" value="1"/>
</dbReference>
<gene>
    <name evidence="2" type="ORF">IQ17_06146</name>
</gene>
<dbReference type="Gene3D" id="3.30.70.250">
    <property type="entry name" value="Malonyl-CoA ACP transacylase, ACP-binding"/>
    <property type="match status" value="1"/>
</dbReference>
<name>A0A562KR55_9BRAD</name>
<sequence length="312" mass="32406">MTLAILCAGQGRQHRDMFALTGDVPEAAHLFPHAATLLGASDPRAFVRSETDEALHRNRAGQILCTLQALAASAALAASIPNGAIVAGYSVGEVAAWGVGGLFEPPDTLNIVARRAEAMDAATRAGDGLVFVRGLSRGDVDRLCERYGAAIAIVNPGDAFVIGGSREALNGIAVAARAMHGPRIVDLPVEVASHTQRLAAASAEFRDILRSACVEFPPAGGARVLSGIDGAPIASAETGLDKLAAQISQTVQWESCLQACLEAGATAFLELGPGHALSAMVRGIRPDLPAHSLDDFRSLEGVRTWLSRHLGD</sequence>
<feature type="domain" description="Malonyl-CoA:ACP transacylase (MAT)" evidence="1">
    <location>
        <begin position="6"/>
        <end position="310"/>
    </location>
</feature>
<dbReference type="OrthoDB" id="9808564at2"/>
<dbReference type="PANTHER" id="PTHR42681:SF6">
    <property type="entry name" value="BLL0263 PROTEIN"/>
    <property type="match status" value="1"/>
</dbReference>
<dbReference type="GO" id="GO:0004314">
    <property type="term" value="F:[acyl-carrier-protein] S-malonyltransferase activity"/>
    <property type="evidence" value="ECO:0007669"/>
    <property type="project" value="TreeGrafter"/>
</dbReference>
<dbReference type="InterPro" id="IPR050858">
    <property type="entry name" value="Mal-CoA-ACP_Trans/PKS_FabD"/>
</dbReference>
<dbReference type="InterPro" id="IPR016036">
    <property type="entry name" value="Malonyl_transacylase_ACP-bd"/>
</dbReference>
<evidence type="ECO:0000313" key="3">
    <source>
        <dbReference type="Proteomes" id="UP000317176"/>
    </source>
</evidence>
<dbReference type="GO" id="GO:0006633">
    <property type="term" value="P:fatty acid biosynthetic process"/>
    <property type="evidence" value="ECO:0007669"/>
    <property type="project" value="TreeGrafter"/>
</dbReference>
<dbReference type="InterPro" id="IPR016035">
    <property type="entry name" value="Acyl_Trfase/lysoPLipase"/>
</dbReference>
<dbReference type="Gene3D" id="3.40.366.10">
    <property type="entry name" value="Malonyl-Coenzyme A Acyl Carrier Protein, domain 2"/>
    <property type="match status" value="1"/>
</dbReference>
<protein>
    <submittedName>
        <fullName evidence="2">[acyl-carrier-protein] S-malonyltransferase</fullName>
    </submittedName>
</protein>
<reference evidence="2 3" key="1">
    <citation type="journal article" date="2015" name="Stand. Genomic Sci.">
        <title>Genomic Encyclopedia of Bacterial and Archaeal Type Strains, Phase III: the genomes of soil and plant-associated and newly described type strains.</title>
        <authorList>
            <person name="Whitman W.B."/>
            <person name="Woyke T."/>
            <person name="Klenk H.P."/>
            <person name="Zhou Y."/>
            <person name="Lilburn T.G."/>
            <person name="Beck B.J."/>
            <person name="De Vos P."/>
            <person name="Vandamme P."/>
            <person name="Eisen J.A."/>
            <person name="Garrity G."/>
            <person name="Hugenholtz P."/>
            <person name="Kyrpides N.C."/>
        </authorList>
    </citation>
    <scope>NUCLEOTIDE SEQUENCE [LARGE SCALE GENOMIC DNA]</scope>
    <source>
        <strain evidence="2 3">CGMCC 1.10947</strain>
    </source>
</reference>
<evidence type="ECO:0000313" key="2">
    <source>
        <dbReference type="EMBL" id="TWH97908.1"/>
    </source>
</evidence>
<evidence type="ECO:0000259" key="1">
    <source>
        <dbReference type="SMART" id="SM00827"/>
    </source>
</evidence>
<dbReference type="SUPFAM" id="SSF52151">
    <property type="entry name" value="FabD/lysophospholipase-like"/>
    <property type="match status" value="1"/>
</dbReference>
<dbReference type="AlphaFoldDB" id="A0A562KR55"/>
<dbReference type="EMBL" id="VLKL01000025">
    <property type="protein sequence ID" value="TWH97908.1"/>
    <property type="molecule type" value="Genomic_DNA"/>
</dbReference>
<comment type="caution">
    <text evidence="2">The sequence shown here is derived from an EMBL/GenBank/DDBJ whole genome shotgun (WGS) entry which is preliminary data.</text>
</comment>
<accession>A0A562KR55</accession>
<dbReference type="InterPro" id="IPR001227">
    <property type="entry name" value="Ac_transferase_dom_sf"/>
</dbReference>
<organism evidence="2 3">
    <name type="scientific">Bradyrhizobium daqingense</name>
    <dbReference type="NCBI Taxonomy" id="993502"/>
    <lineage>
        <taxon>Bacteria</taxon>
        <taxon>Pseudomonadati</taxon>
        <taxon>Pseudomonadota</taxon>
        <taxon>Alphaproteobacteria</taxon>
        <taxon>Hyphomicrobiales</taxon>
        <taxon>Nitrobacteraceae</taxon>
        <taxon>Bradyrhizobium</taxon>
    </lineage>
</organism>
<keyword evidence="3" id="KW-1185">Reference proteome</keyword>
<dbReference type="Pfam" id="PF00698">
    <property type="entry name" value="Acyl_transf_1"/>
    <property type="match status" value="1"/>
</dbReference>
<dbReference type="SMART" id="SM00827">
    <property type="entry name" value="PKS_AT"/>
    <property type="match status" value="1"/>
</dbReference>
<dbReference type="RefSeq" id="WP_145641589.1">
    <property type="nucleotide sequence ID" value="NZ_CP088014.1"/>
</dbReference>
<dbReference type="Proteomes" id="UP000317176">
    <property type="component" value="Unassembled WGS sequence"/>
</dbReference>